<accession>A0A3M0C0X3</accession>
<dbReference type="GO" id="GO:0004252">
    <property type="term" value="F:serine-type endopeptidase activity"/>
    <property type="evidence" value="ECO:0007669"/>
    <property type="project" value="InterPro"/>
</dbReference>
<dbReference type="InParanoid" id="A0A3M0C0X3"/>
<name>A0A3M0C0X3_9PROT</name>
<dbReference type="SUPFAM" id="SSF51306">
    <property type="entry name" value="LexA/Signal peptidase"/>
    <property type="match status" value="1"/>
</dbReference>
<keyword evidence="1" id="KW-0732">Signal</keyword>
<evidence type="ECO:0000259" key="2">
    <source>
        <dbReference type="Pfam" id="PF10502"/>
    </source>
</evidence>
<comment type="caution">
    <text evidence="3">The sequence shown here is derived from an EMBL/GenBank/DDBJ whole genome shotgun (WGS) entry which is preliminary data.</text>
</comment>
<evidence type="ECO:0000313" key="3">
    <source>
        <dbReference type="EMBL" id="RMB01980.1"/>
    </source>
</evidence>
<dbReference type="AlphaFoldDB" id="A0A3M0C0X3"/>
<dbReference type="EMBL" id="REFR01000015">
    <property type="protein sequence ID" value="RMB01980.1"/>
    <property type="molecule type" value="Genomic_DNA"/>
</dbReference>
<dbReference type="RefSeq" id="WP_121940117.1">
    <property type="nucleotide sequence ID" value="NZ_REFR01000015.1"/>
</dbReference>
<reference evidence="3 4" key="1">
    <citation type="submission" date="2018-10" db="EMBL/GenBank/DDBJ databases">
        <title>Genomic Encyclopedia of Archaeal and Bacterial Type Strains, Phase II (KMG-II): from individual species to whole genera.</title>
        <authorList>
            <person name="Goeker M."/>
        </authorList>
    </citation>
    <scope>NUCLEOTIDE SEQUENCE [LARGE SCALE GENOMIC DNA]</scope>
    <source>
        <strain evidence="3 4">DSM 25217</strain>
    </source>
</reference>
<feature type="domain" description="Peptidase S26" evidence="2">
    <location>
        <begin position="13"/>
        <end position="166"/>
    </location>
</feature>
<dbReference type="Gene3D" id="2.10.109.10">
    <property type="entry name" value="Umud Fragment, subunit A"/>
    <property type="match status" value="1"/>
</dbReference>
<organism evidence="3 4">
    <name type="scientific">Eilatimonas milleporae</name>
    <dbReference type="NCBI Taxonomy" id="911205"/>
    <lineage>
        <taxon>Bacteria</taxon>
        <taxon>Pseudomonadati</taxon>
        <taxon>Pseudomonadota</taxon>
        <taxon>Alphaproteobacteria</taxon>
        <taxon>Kordiimonadales</taxon>
        <taxon>Kordiimonadaceae</taxon>
        <taxon>Eilatimonas</taxon>
    </lineage>
</organism>
<dbReference type="Proteomes" id="UP000271227">
    <property type="component" value="Unassembled WGS sequence"/>
</dbReference>
<protein>
    <submittedName>
        <fullName evidence="3">Conjugative transfer signal peptidase TraF</fullName>
    </submittedName>
</protein>
<proteinExistence type="predicted"/>
<dbReference type="OrthoDB" id="5360818at2"/>
<feature type="signal peptide" evidence="1">
    <location>
        <begin position="1"/>
        <end position="22"/>
    </location>
</feature>
<gene>
    <name evidence="3" type="ORF">BXY39_3490</name>
</gene>
<evidence type="ECO:0000256" key="1">
    <source>
        <dbReference type="SAM" id="SignalP"/>
    </source>
</evidence>
<feature type="chain" id="PRO_5018191612" evidence="1">
    <location>
        <begin position="23"/>
        <end position="170"/>
    </location>
</feature>
<dbReference type="Pfam" id="PF10502">
    <property type="entry name" value="Peptidase_S26"/>
    <property type="match status" value="1"/>
</dbReference>
<dbReference type="InterPro" id="IPR019533">
    <property type="entry name" value="Peptidase_S26"/>
</dbReference>
<dbReference type="InterPro" id="IPR036286">
    <property type="entry name" value="LexA/Signal_pep-like_sf"/>
</dbReference>
<keyword evidence="4" id="KW-1185">Reference proteome</keyword>
<sequence length="170" mass="18509">MRRAPKTLILGGSALALIGASAVVQSDPAVLWNPSPSVPVGFYAVTPIETLEVGTLVAVRPPEPLESWLVENRYLGRDTPLLKYIAALPRAEVCRDGTSILIDGDAIAEARERDRLERPLPVWNGCHRLAEGEVFFLNADHPASLDGRYFGPLGTETIIGQATPIWTRED</sequence>
<evidence type="ECO:0000313" key="4">
    <source>
        <dbReference type="Proteomes" id="UP000271227"/>
    </source>
</evidence>
<dbReference type="GO" id="GO:0006465">
    <property type="term" value="P:signal peptide processing"/>
    <property type="evidence" value="ECO:0007669"/>
    <property type="project" value="InterPro"/>
</dbReference>